<keyword evidence="1" id="KW-0472">Membrane</keyword>
<keyword evidence="1" id="KW-0812">Transmembrane</keyword>
<gene>
    <name evidence="2" type="primary">MCYN0200</name>
    <name evidence="2" type="ORF">NCTC10179_00299</name>
</gene>
<protein>
    <submittedName>
        <fullName evidence="2">Uncharacterized protein</fullName>
    </submittedName>
</protein>
<organism evidence="2 3">
    <name type="scientific">Mycoplasmopsis columboralis</name>
    <dbReference type="NCBI Taxonomy" id="171282"/>
    <lineage>
        <taxon>Bacteria</taxon>
        <taxon>Bacillati</taxon>
        <taxon>Mycoplasmatota</taxon>
        <taxon>Mycoplasmoidales</taxon>
        <taxon>Metamycoplasmataceae</taxon>
        <taxon>Mycoplasmopsis</taxon>
    </lineage>
</organism>
<dbReference type="NCBIfam" id="NF045957">
    <property type="entry name" value="MHO_1590_dom"/>
    <property type="match status" value="1"/>
</dbReference>
<dbReference type="Proteomes" id="UP000289497">
    <property type="component" value="Chromosome"/>
</dbReference>
<accession>A0A449B691</accession>
<dbReference type="AlphaFoldDB" id="A0A449B691"/>
<dbReference type="RefSeq" id="WP_036433888.1">
    <property type="nucleotide sequence ID" value="NZ_LR215039.1"/>
</dbReference>
<feature type="transmembrane region" description="Helical" evidence="1">
    <location>
        <begin position="10"/>
        <end position="28"/>
    </location>
</feature>
<keyword evidence="3" id="KW-1185">Reference proteome</keyword>
<evidence type="ECO:0000313" key="2">
    <source>
        <dbReference type="EMBL" id="VEU76131.1"/>
    </source>
</evidence>
<reference evidence="2 3" key="1">
    <citation type="submission" date="2019-01" db="EMBL/GenBank/DDBJ databases">
        <authorList>
            <consortium name="Pathogen Informatics"/>
        </authorList>
    </citation>
    <scope>NUCLEOTIDE SEQUENCE [LARGE SCALE GENOMIC DNA]</scope>
    <source>
        <strain evidence="2 3">NCTC10179</strain>
    </source>
</reference>
<dbReference type="OrthoDB" id="9937995at2"/>
<evidence type="ECO:0000313" key="3">
    <source>
        <dbReference type="Proteomes" id="UP000289497"/>
    </source>
</evidence>
<dbReference type="EMBL" id="LR215039">
    <property type="protein sequence ID" value="VEU76131.1"/>
    <property type="molecule type" value="Genomic_DNA"/>
</dbReference>
<evidence type="ECO:0000256" key="1">
    <source>
        <dbReference type="SAM" id="Phobius"/>
    </source>
</evidence>
<proteinExistence type="predicted"/>
<dbReference type="KEGG" id="mcou:NCTC10179_00299"/>
<sequence length="132" mass="15673">MNTWNNKVKYFIVAIGIILLSFGSYYAYKHLSTSTVNKVSKENDTEVENIFPDLDEKYYNELLSTKNSEKVITENLVYELLSDLSKRVNLPNGDIYFNWKLISDYELNVYIKIVYQNKEYKKAYKFKLDYSN</sequence>
<keyword evidence="1" id="KW-1133">Transmembrane helix</keyword>
<name>A0A449B691_9BACT</name>